<feature type="domain" description="CSD" evidence="3">
    <location>
        <begin position="156"/>
        <end position="220"/>
    </location>
</feature>
<dbReference type="Pfam" id="PF00313">
    <property type="entry name" value="CSD"/>
    <property type="match status" value="4"/>
</dbReference>
<dbReference type="SUPFAM" id="SSF50249">
    <property type="entry name" value="Nucleic acid-binding proteins"/>
    <property type="match status" value="4"/>
</dbReference>
<evidence type="ECO:0000313" key="7">
    <source>
        <dbReference type="Proteomes" id="UP000618382"/>
    </source>
</evidence>
<organism evidence="5 6">
    <name type="scientific">Cellulomonas oligotrophica</name>
    <dbReference type="NCBI Taxonomy" id="931536"/>
    <lineage>
        <taxon>Bacteria</taxon>
        <taxon>Bacillati</taxon>
        <taxon>Actinomycetota</taxon>
        <taxon>Actinomycetes</taxon>
        <taxon>Micrococcales</taxon>
        <taxon>Cellulomonadaceae</taxon>
        <taxon>Cellulomonas</taxon>
    </lineage>
</organism>
<dbReference type="InterPro" id="IPR019844">
    <property type="entry name" value="CSD_CS"/>
</dbReference>
<evidence type="ECO:0000256" key="2">
    <source>
        <dbReference type="SAM" id="MobiDB-lite"/>
    </source>
</evidence>
<dbReference type="PRINTS" id="PR00050">
    <property type="entry name" value="COLDSHOCK"/>
</dbReference>
<dbReference type="CDD" id="cd04458">
    <property type="entry name" value="CSP_CDS"/>
    <property type="match status" value="4"/>
</dbReference>
<comment type="caution">
    <text evidence="5">The sequence shown here is derived from an EMBL/GenBank/DDBJ whole genome shotgun (WGS) entry which is preliminary data.</text>
</comment>
<proteinExistence type="predicted"/>
<dbReference type="Proteomes" id="UP000577956">
    <property type="component" value="Unassembled WGS sequence"/>
</dbReference>
<gene>
    <name evidence="4" type="primary">cspA</name>
    <name evidence="5" type="ORF">BKA21_001295</name>
    <name evidence="4" type="ORF">Col01nite_04060</name>
</gene>
<dbReference type="Proteomes" id="UP000618382">
    <property type="component" value="Unassembled WGS sequence"/>
</dbReference>
<feature type="region of interest" description="Disordered" evidence="2">
    <location>
        <begin position="223"/>
        <end position="255"/>
    </location>
</feature>
<dbReference type="InterPro" id="IPR050181">
    <property type="entry name" value="Cold_shock_domain"/>
</dbReference>
<dbReference type="InterPro" id="IPR002059">
    <property type="entry name" value="CSP_DNA-bd"/>
</dbReference>
<dbReference type="PANTHER" id="PTHR11544">
    <property type="entry name" value="COLD SHOCK DOMAIN CONTAINING PROTEINS"/>
    <property type="match status" value="1"/>
</dbReference>
<dbReference type="PROSITE" id="PS00352">
    <property type="entry name" value="CSD_1"/>
    <property type="match status" value="3"/>
</dbReference>
<dbReference type="AlphaFoldDB" id="A0A7Y9JXB1"/>
<sequence>MPQGTVRWFDAERGFGFLALEDGADDLFVHASEIVGGDGTRVLREGQAVEFAIGEGDRGPQARNVRITGDVASDAPLGVLGTVSWYEPAKGYGFITPDGGDAEIFVHSSAIVGGGVIAERQRVAFLVVDGEKGPQADHLLPLGADAGRPAAAEADGADGTVTWYDADKGFGFATPDAPGEDVFVHARTLPRGVTELVEGDRIAFDVVQGEKGPQAQNVELVRGNGPRRAPAAPARGRGAARPSRSGPPARGGHGVVARYDADRGFGFIRPDAGGDDLFVHVSVVRGVDALEEGDRVRYEVRQSDRGPQADRVELA</sequence>
<dbReference type="GO" id="GO:0003676">
    <property type="term" value="F:nucleic acid binding"/>
    <property type="evidence" value="ECO:0007669"/>
    <property type="project" value="InterPro"/>
</dbReference>
<keyword evidence="7" id="KW-1185">Reference proteome</keyword>
<dbReference type="EMBL" id="BONN01000001">
    <property type="protein sequence ID" value="GIG31247.1"/>
    <property type="molecule type" value="Genomic_DNA"/>
</dbReference>
<dbReference type="PROSITE" id="PS51857">
    <property type="entry name" value="CSD_2"/>
    <property type="match status" value="4"/>
</dbReference>
<evidence type="ECO:0000256" key="1">
    <source>
        <dbReference type="RuleBase" id="RU000408"/>
    </source>
</evidence>
<evidence type="ECO:0000259" key="3">
    <source>
        <dbReference type="PROSITE" id="PS51857"/>
    </source>
</evidence>
<dbReference type="InterPro" id="IPR012340">
    <property type="entry name" value="NA-bd_OB-fold"/>
</dbReference>
<dbReference type="GO" id="GO:0005737">
    <property type="term" value="C:cytoplasm"/>
    <property type="evidence" value="ECO:0007669"/>
    <property type="project" value="UniProtKB-SubCell"/>
</dbReference>
<feature type="compositionally biased region" description="Low complexity" evidence="2">
    <location>
        <begin position="226"/>
        <end position="248"/>
    </location>
</feature>
<dbReference type="InterPro" id="IPR011129">
    <property type="entry name" value="CSD"/>
</dbReference>
<evidence type="ECO:0000313" key="4">
    <source>
        <dbReference type="EMBL" id="GIG31247.1"/>
    </source>
</evidence>
<dbReference type="RefSeq" id="WP_140457502.1">
    <property type="nucleotide sequence ID" value="NZ_BAABFI010000018.1"/>
</dbReference>
<comment type="subcellular location">
    <subcellularLocation>
        <location evidence="1">Cytoplasm</location>
    </subcellularLocation>
</comment>
<reference evidence="5 6" key="1">
    <citation type="submission" date="2020-07" db="EMBL/GenBank/DDBJ databases">
        <title>Sequencing the genomes of 1000 actinobacteria strains.</title>
        <authorList>
            <person name="Klenk H.-P."/>
        </authorList>
    </citation>
    <scope>NUCLEOTIDE SEQUENCE [LARGE SCALE GENOMIC DNA]</scope>
    <source>
        <strain evidence="5 6">DSM 24482</strain>
    </source>
</reference>
<accession>A0A7Y9JXB1</accession>
<feature type="domain" description="CSD" evidence="3">
    <location>
        <begin position="1"/>
        <end position="67"/>
    </location>
</feature>
<reference evidence="4 7" key="2">
    <citation type="submission" date="2021-01" db="EMBL/GenBank/DDBJ databases">
        <title>Whole genome shotgun sequence of Cellulomonas oligotrophica NBRC 109435.</title>
        <authorList>
            <person name="Komaki H."/>
            <person name="Tamura T."/>
        </authorList>
    </citation>
    <scope>NUCLEOTIDE SEQUENCE [LARGE SCALE GENOMIC DNA]</scope>
    <source>
        <strain evidence="4 7">NBRC 109435</strain>
    </source>
</reference>
<feature type="domain" description="CSD" evidence="3">
    <location>
        <begin position="251"/>
        <end position="314"/>
    </location>
</feature>
<name>A0A7Y9JXB1_9CELL</name>
<dbReference type="Gene3D" id="2.40.50.140">
    <property type="entry name" value="Nucleic acid-binding proteins"/>
    <property type="match status" value="4"/>
</dbReference>
<evidence type="ECO:0000313" key="6">
    <source>
        <dbReference type="Proteomes" id="UP000577956"/>
    </source>
</evidence>
<protein>
    <submittedName>
        <fullName evidence="4">Cold-shock protein CspA</fullName>
    </submittedName>
    <submittedName>
        <fullName evidence="5">CspA family cold shock protein</fullName>
    </submittedName>
</protein>
<evidence type="ECO:0000313" key="5">
    <source>
        <dbReference type="EMBL" id="NYD85746.1"/>
    </source>
</evidence>
<feature type="domain" description="CSD" evidence="3">
    <location>
        <begin position="78"/>
        <end position="141"/>
    </location>
</feature>
<dbReference type="EMBL" id="JACCBK010000001">
    <property type="protein sequence ID" value="NYD85746.1"/>
    <property type="molecule type" value="Genomic_DNA"/>
</dbReference>
<dbReference type="SMART" id="SM00357">
    <property type="entry name" value="CSP"/>
    <property type="match status" value="4"/>
</dbReference>